<keyword evidence="1" id="KW-0472">Membrane</keyword>
<keyword evidence="1" id="KW-0812">Transmembrane</keyword>
<keyword evidence="3" id="KW-1185">Reference proteome</keyword>
<dbReference type="EMBL" id="JAUEIQ010000002">
    <property type="protein sequence ID" value="MDN0063253.1"/>
    <property type="molecule type" value="Genomic_DNA"/>
</dbReference>
<feature type="transmembrane region" description="Helical" evidence="1">
    <location>
        <begin position="33"/>
        <end position="55"/>
    </location>
</feature>
<accession>A0ABT7XD45</accession>
<organism evidence="2 3">
    <name type="scientific">Collinsella ihumii</name>
    <dbReference type="NCBI Taxonomy" id="1720204"/>
    <lineage>
        <taxon>Bacteria</taxon>
        <taxon>Bacillati</taxon>
        <taxon>Actinomycetota</taxon>
        <taxon>Coriobacteriia</taxon>
        <taxon>Coriobacteriales</taxon>
        <taxon>Coriobacteriaceae</taxon>
        <taxon>Collinsella</taxon>
    </lineage>
</organism>
<reference evidence="2" key="1">
    <citation type="submission" date="2023-06" db="EMBL/GenBank/DDBJ databases">
        <authorList>
            <person name="Zeman M."/>
            <person name="Kubasova T."/>
            <person name="Jahodarova E."/>
            <person name="Nykrynova M."/>
            <person name="Rychlik I."/>
        </authorList>
    </citation>
    <scope>NUCLEOTIDE SEQUENCE</scope>
    <source>
        <strain evidence="2">176_SSukc20</strain>
    </source>
</reference>
<gene>
    <name evidence="2" type="ORF">QVN30_02900</name>
</gene>
<comment type="caution">
    <text evidence="2">The sequence shown here is derived from an EMBL/GenBank/DDBJ whole genome shotgun (WGS) entry which is preliminary data.</text>
</comment>
<dbReference type="RefSeq" id="WP_239283417.1">
    <property type="nucleotide sequence ID" value="NZ_JAUEIM010000008.1"/>
</dbReference>
<protein>
    <submittedName>
        <fullName evidence="2">Class III signal peptide-containing protein</fullName>
    </submittedName>
</protein>
<evidence type="ECO:0000313" key="2">
    <source>
        <dbReference type="EMBL" id="MDN0063253.1"/>
    </source>
</evidence>
<proteinExistence type="predicted"/>
<sequence length="74" mass="7721">MERMTKLIGCVRTQAAEVGTLLREERAQGTMEYAILVAVLVVVAIAAITAVGPMIGDMWTAIEDGVTEATGAVG</sequence>
<dbReference type="Pfam" id="PF04021">
    <property type="entry name" value="Class_IIIsignal"/>
    <property type="match status" value="1"/>
</dbReference>
<reference evidence="2" key="2">
    <citation type="submission" date="2024-05" db="EMBL/GenBank/DDBJ databases">
        <title>Identification and characterization of horizontal gene transfer across gut microbiota members of farm animals based on homology search.</title>
        <authorList>
            <person name="Schwarzerova J."/>
            <person name="Nykrynova M."/>
            <person name="Jureckova K."/>
            <person name="Cejkova D."/>
            <person name="Rychlik I."/>
        </authorList>
    </citation>
    <scope>NUCLEOTIDE SEQUENCE</scope>
    <source>
        <strain evidence="2">176_SSukc20</strain>
    </source>
</reference>
<evidence type="ECO:0000256" key="1">
    <source>
        <dbReference type="SAM" id="Phobius"/>
    </source>
</evidence>
<keyword evidence="1" id="KW-1133">Transmembrane helix</keyword>
<dbReference type="Proteomes" id="UP001168435">
    <property type="component" value="Unassembled WGS sequence"/>
</dbReference>
<name>A0ABT7XD45_9ACTN</name>
<dbReference type="InterPro" id="IPR007166">
    <property type="entry name" value="Class3_signal_pept_motif"/>
</dbReference>
<evidence type="ECO:0000313" key="3">
    <source>
        <dbReference type="Proteomes" id="UP001168435"/>
    </source>
</evidence>